<dbReference type="PROSITE" id="PS50043">
    <property type="entry name" value="HTH_LUXR_2"/>
    <property type="match status" value="1"/>
</dbReference>
<dbReference type="EMBL" id="JBHSKN010000016">
    <property type="protein sequence ID" value="MFC5241969.1"/>
    <property type="molecule type" value="Genomic_DNA"/>
</dbReference>
<dbReference type="SMART" id="SM00421">
    <property type="entry name" value="HTH_LUXR"/>
    <property type="match status" value="1"/>
</dbReference>
<feature type="compositionally biased region" description="Low complexity" evidence="1">
    <location>
        <begin position="765"/>
        <end position="790"/>
    </location>
</feature>
<dbReference type="PANTHER" id="PTHR47691">
    <property type="entry name" value="REGULATOR-RELATED"/>
    <property type="match status" value="1"/>
</dbReference>
<organism evidence="3 4">
    <name type="scientific">Streptomyces atrovirens</name>
    <dbReference type="NCBI Taxonomy" id="285556"/>
    <lineage>
        <taxon>Bacteria</taxon>
        <taxon>Bacillati</taxon>
        <taxon>Actinomycetota</taxon>
        <taxon>Actinomycetes</taxon>
        <taxon>Kitasatosporales</taxon>
        <taxon>Streptomycetaceae</taxon>
        <taxon>Streptomyces</taxon>
    </lineage>
</organism>
<evidence type="ECO:0000313" key="3">
    <source>
        <dbReference type="EMBL" id="MFC5241969.1"/>
    </source>
</evidence>
<sequence>MAMGYAQTRCGLPSAVTSFVGRSVELGHVRRLLNDARLVTLTGPGGVGKSRIALRVASDLAAEYPEGVCLAELSGLHQGDLLPQSLADLLGIRDLGTGDPLDAVVAHLRGRRMLLVLDTCEHLVDSCALFADLVLRETPDVRLLATSRQPLDVPGEHTVAVPPLNVESGDAAELFAQRAAAVVPGFQVTDDNRDDVRALCRRLDGIPLAIELATVRLRAIPLEQLAARLEDRFRVLTGGRRTALPRHQTLRTTIGWSHELCSPEERLVWSRLSVFAGTFDLTAAERVTAGGDIYEEEVVEHLISLVDKSIVLRVDDPSGSGTRYRLLDTMREYGAEWLERVDEEDTTRDRHLAHYTDLAAHFHRAAYTDRQVGLVHALARDWANVRTALERSHDRGHAAPVDALRLTLCLVPYWLCTSRFSEARLWLERGLELVTDPVPERAEALAHYAHFSFVQGDRTVGEEANRQSLDLANGLGDDRLRGYALQIVGLGHMLAGQDVTADAHYAEARELLLPSGYELGIGFVHMHDAMIAGFTGDSRRALAAERAYQEAFGSTGESFYRSFIQEFIGLALWVEGRHAECGPVIRRAVRLKAGQDEADGIATCLEILAWEAAVANRPVRAAWLLGAADAYFRAGDVVLMWSRPSLAQTHEQIMGQVSGQLGQARFSELFRQGAELDEDLAVALAAEDAEEPTPEQPAGPGAATGVDTLTKREREVAELITKGMSNREIAEQLVISKRTADSHVEHILDKLAVSRRGQIAAVLHAAPAGSPGRPAPADDSPSAALSSNNL</sequence>
<dbReference type="SUPFAM" id="SSF52540">
    <property type="entry name" value="P-loop containing nucleoside triphosphate hydrolases"/>
    <property type="match status" value="1"/>
</dbReference>
<feature type="region of interest" description="Disordered" evidence="1">
    <location>
        <begin position="764"/>
        <end position="790"/>
    </location>
</feature>
<dbReference type="SUPFAM" id="SSF48452">
    <property type="entry name" value="TPR-like"/>
    <property type="match status" value="1"/>
</dbReference>
<evidence type="ECO:0000313" key="4">
    <source>
        <dbReference type="Proteomes" id="UP001596035"/>
    </source>
</evidence>
<dbReference type="PANTHER" id="PTHR47691:SF3">
    <property type="entry name" value="HTH-TYPE TRANSCRIPTIONAL REGULATOR RV0890C-RELATED"/>
    <property type="match status" value="1"/>
</dbReference>
<dbReference type="InterPro" id="IPR000792">
    <property type="entry name" value="Tscrpt_reg_LuxR_C"/>
</dbReference>
<keyword evidence="3" id="KW-0547">Nucleotide-binding</keyword>
<dbReference type="PRINTS" id="PR00038">
    <property type="entry name" value="HTHLUXR"/>
</dbReference>
<dbReference type="SUPFAM" id="SSF46894">
    <property type="entry name" value="C-terminal effector domain of the bipartite response regulators"/>
    <property type="match status" value="1"/>
</dbReference>
<evidence type="ECO:0000259" key="2">
    <source>
        <dbReference type="PROSITE" id="PS50043"/>
    </source>
</evidence>
<dbReference type="Proteomes" id="UP001596035">
    <property type="component" value="Unassembled WGS sequence"/>
</dbReference>
<dbReference type="InterPro" id="IPR016032">
    <property type="entry name" value="Sig_transdc_resp-reg_C-effctor"/>
</dbReference>
<dbReference type="GO" id="GO:0005524">
    <property type="term" value="F:ATP binding"/>
    <property type="evidence" value="ECO:0007669"/>
    <property type="project" value="UniProtKB-KW"/>
</dbReference>
<accession>A0ABW0DX29</accession>
<comment type="caution">
    <text evidence="3">The sequence shown here is derived from an EMBL/GenBank/DDBJ whole genome shotgun (WGS) entry which is preliminary data.</text>
</comment>
<dbReference type="InterPro" id="IPR058852">
    <property type="entry name" value="HTH_77"/>
</dbReference>
<feature type="region of interest" description="Disordered" evidence="1">
    <location>
        <begin position="687"/>
        <end position="707"/>
    </location>
</feature>
<dbReference type="CDD" id="cd06170">
    <property type="entry name" value="LuxR_C_like"/>
    <property type="match status" value="1"/>
</dbReference>
<feature type="domain" description="HTH luxR-type" evidence="2">
    <location>
        <begin position="702"/>
        <end position="767"/>
    </location>
</feature>
<dbReference type="Pfam" id="PF25872">
    <property type="entry name" value="HTH_77"/>
    <property type="match status" value="1"/>
</dbReference>
<dbReference type="InterPro" id="IPR027417">
    <property type="entry name" value="P-loop_NTPase"/>
</dbReference>
<dbReference type="InterPro" id="IPR011990">
    <property type="entry name" value="TPR-like_helical_dom_sf"/>
</dbReference>
<dbReference type="InterPro" id="IPR036388">
    <property type="entry name" value="WH-like_DNA-bd_sf"/>
</dbReference>
<dbReference type="RefSeq" id="WP_344560369.1">
    <property type="nucleotide sequence ID" value="NZ_BAAATG010000017.1"/>
</dbReference>
<evidence type="ECO:0000256" key="1">
    <source>
        <dbReference type="SAM" id="MobiDB-lite"/>
    </source>
</evidence>
<reference evidence="4" key="1">
    <citation type="journal article" date="2019" name="Int. J. Syst. Evol. Microbiol.">
        <title>The Global Catalogue of Microorganisms (GCM) 10K type strain sequencing project: providing services to taxonomists for standard genome sequencing and annotation.</title>
        <authorList>
            <consortium name="The Broad Institute Genomics Platform"/>
            <consortium name="The Broad Institute Genome Sequencing Center for Infectious Disease"/>
            <person name="Wu L."/>
            <person name="Ma J."/>
        </authorList>
    </citation>
    <scope>NUCLEOTIDE SEQUENCE [LARGE SCALE GENOMIC DNA]</scope>
    <source>
        <strain evidence="4">CGMCC 4.7131</strain>
    </source>
</reference>
<dbReference type="Gene3D" id="3.40.50.300">
    <property type="entry name" value="P-loop containing nucleotide triphosphate hydrolases"/>
    <property type="match status" value="1"/>
</dbReference>
<dbReference type="Pfam" id="PF00196">
    <property type="entry name" value="GerE"/>
    <property type="match status" value="1"/>
</dbReference>
<proteinExistence type="predicted"/>
<keyword evidence="3" id="KW-0067">ATP-binding</keyword>
<dbReference type="Gene3D" id="1.10.10.10">
    <property type="entry name" value="Winged helix-like DNA-binding domain superfamily/Winged helix DNA-binding domain"/>
    <property type="match status" value="1"/>
</dbReference>
<keyword evidence="4" id="KW-1185">Reference proteome</keyword>
<name>A0ABW0DX29_9ACTN</name>
<gene>
    <name evidence="3" type="ORF">ACFPWV_18970</name>
</gene>
<protein>
    <submittedName>
        <fullName evidence="3">ATP-binding protein</fullName>
    </submittedName>
</protein>
<dbReference type="PRINTS" id="PR00364">
    <property type="entry name" value="DISEASERSIST"/>
</dbReference>